<dbReference type="Proteomes" id="UP001050691">
    <property type="component" value="Unassembled WGS sequence"/>
</dbReference>
<evidence type="ECO:0000313" key="2">
    <source>
        <dbReference type="Proteomes" id="UP001050691"/>
    </source>
</evidence>
<dbReference type="EMBL" id="BPWL01000011">
    <property type="protein sequence ID" value="GJJ15724.1"/>
    <property type="molecule type" value="Genomic_DNA"/>
</dbReference>
<name>A0AAV5ARF7_9AGAM</name>
<protein>
    <submittedName>
        <fullName evidence="1">Uncharacterized protein</fullName>
    </submittedName>
</protein>
<proteinExistence type="predicted"/>
<accession>A0AAV5ARF7</accession>
<reference evidence="1" key="1">
    <citation type="submission" date="2021-10" db="EMBL/GenBank/DDBJ databases">
        <title>De novo Genome Assembly of Clathrus columnatus (Basidiomycota, Fungi) Using Illumina and Nanopore Sequence Data.</title>
        <authorList>
            <person name="Ogiso-Tanaka E."/>
            <person name="Itagaki H."/>
            <person name="Hosoya T."/>
            <person name="Hosaka K."/>
        </authorList>
    </citation>
    <scope>NUCLEOTIDE SEQUENCE</scope>
    <source>
        <strain evidence="1">MO-923</strain>
    </source>
</reference>
<organism evidence="1 2">
    <name type="scientific">Clathrus columnatus</name>
    <dbReference type="NCBI Taxonomy" id="1419009"/>
    <lineage>
        <taxon>Eukaryota</taxon>
        <taxon>Fungi</taxon>
        <taxon>Dikarya</taxon>
        <taxon>Basidiomycota</taxon>
        <taxon>Agaricomycotina</taxon>
        <taxon>Agaricomycetes</taxon>
        <taxon>Phallomycetidae</taxon>
        <taxon>Phallales</taxon>
        <taxon>Clathraceae</taxon>
        <taxon>Clathrus</taxon>
    </lineage>
</organism>
<gene>
    <name evidence="1" type="ORF">Clacol_010002</name>
</gene>
<evidence type="ECO:0000313" key="1">
    <source>
        <dbReference type="EMBL" id="GJJ15724.1"/>
    </source>
</evidence>
<sequence>MSGISTPSPEVLKRFNINPSINLERLSGGRGLVYRAGNVVLKRLDMSVETLKWLANTFAVIKEIEAYSIPTLRLSTPLFSQLEDGAKALIVEGWTAWNWLDGVSSGSLGPLLEDPIGITKEFQVTDGEYDPTIMYKWDHIIKAGEAFSVLMFHKVPKHEGLDKCHKIVDINYSWTSPSVESFEVQLEDCPSARTLVFGEVEKMLH</sequence>
<keyword evidence="2" id="KW-1185">Reference proteome</keyword>
<dbReference type="AlphaFoldDB" id="A0AAV5ARF7"/>
<comment type="caution">
    <text evidence="1">The sequence shown here is derived from an EMBL/GenBank/DDBJ whole genome shotgun (WGS) entry which is preliminary data.</text>
</comment>